<evidence type="ECO:0008006" key="4">
    <source>
        <dbReference type="Google" id="ProtNLM"/>
    </source>
</evidence>
<keyword evidence="3" id="KW-1185">Reference proteome</keyword>
<dbReference type="EMBL" id="CP114040">
    <property type="protein sequence ID" value="WAS96785.1"/>
    <property type="molecule type" value="Genomic_DNA"/>
</dbReference>
<dbReference type="RefSeq" id="WP_269039149.1">
    <property type="nucleotide sequence ID" value="NZ_CP114040.1"/>
</dbReference>
<name>A0ABY7HCF9_9BACT</name>
<feature type="signal peptide" evidence="1">
    <location>
        <begin position="1"/>
        <end position="19"/>
    </location>
</feature>
<evidence type="ECO:0000313" key="2">
    <source>
        <dbReference type="EMBL" id="WAS96785.1"/>
    </source>
</evidence>
<sequence>MLHSMAFALLLQAPSPPPASPPATTMETPRRLVFANHYSLEWSVASGTPSGQVSLFLGSSLRPRIDRKGQVWKTALGYELGVSVGGAERGTAFLSWGGNYGVAYHRHHLAALGYGGPKDRLYYQFGGGVLMWRSTPVALEADVRLGVVLGVQRSTRVKGVVGGEARIVGILDGVPLPHFGVFAGLFMF</sequence>
<gene>
    <name evidence="2" type="ORF">O0S08_11615</name>
</gene>
<accession>A0ABY7HCF9</accession>
<protein>
    <recommendedName>
        <fullName evidence="4">DUF3575 domain-containing protein</fullName>
    </recommendedName>
</protein>
<feature type="chain" id="PRO_5046801273" description="DUF3575 domain-containing protein" evidence="1">
    <location>
        <begin position="20"/>
        <end position="188"/>
    </location>
</feature>
<proteinExistence type="predicted"/>
<evidence type="ECO:0000256" key="1">
    <source>
        <dbReference type="SAM" id="SignalP"/>
    </source>
</evidence>
<keyword evidence="1" id="KW-0732">Signal</keyword>
<organism evidence="2 3">
    <name type="scientific">Nannocystis punicea</name>
    <dbReference type="NCBI Taxonomy" id="2995304"/>
    <lineage>
        <taxon>Bacteria</taxon>
        <taxon>Pseudomonadati</taxon>
        <taxon>Myxococcota</taxon>
        <taxon>Polyangia</taxon>
        <taxon>Nannocystales</taxon>
        <taxon>Nannocystaceae</taxon>
        <taxon>Nannocystis</taxon>
    </lineage>
</organism>
<dbReference type="Proteomes" id="UP001164459">
    <property type="component" value="Chromosome"/>
</dbReference>
<evidence type="ECO:0000313" key="3">
    <source>
        <dbReference type="Proteomes" id="UP001164459"/>
    </source>
</evidence>
<reference evidence="2" key="1">
    <citation type="submission" date="2022-11" db="EMBL/GenBank/DDBJ databases">
        <title>Minimal conservation of predation-associated metabolite biosynthetic gene clusters underscores biosynthetic potential of Myxococcota including descriptions for ten novel species: Archangium lansinium sp. nov., Myxococcus landrumus sp. nov., Nannocystis bai.</title>
        <authorList>
            <person name="Ahearne A."/>
            <person name="Stevens C."/>
            <person name="Dowd S."/>
        </authorList>
    </citation>
    <scope>NUCLEOTIDE SEQUENCE</scope>
    <source>
        <strain evidence="2">Fl3</strain>
    </source>
</reference>